<feature type="transmembrane region" description="Helical" evidence="7">
    <location>
        <begin position="67"/>
        <end position="85"/>
    </location>
</feature>
<evidence type="ECO:0000256" key="3">
    <source>
        <dbReference type="ARBA" id="ARBA00022475"/>
    </source>
</evidence>
<dbReference type="InterPro" id="IPR011701">
    <property type="entry name" value="MFS"/>
</dbReference>
<feature type="transmembrane region" description="Helical" evidence="7">
    <location>
        <begin position="359"/>
        <end position="378"/>
    </location>
</feature>
<evidence type="ECO:0000256" key="2">
    <source>
        <dbReference type="ARBA" id="ARBA00022448"/>
    </source>
</evidence>
<accession>A0A7W2DX34</accession>
<dbReference type="Pfam" id="PF07690">
    <property type="entry name" value="MFS_1"/>
    <property type="match status" value="1"/>
</dbReference>
<evidence type="ECO:0000256" key="5">
    <source>
        <dbReference type="ARBA" id="ARBA00022989"/>
    </source>
</evidence>
<dbReference type="InterPro" id="IPR036259">
    <property type="entry name" value="MFS_trans_sf"/>
</dbReference>
<feature type="transmembrane region" description="Helical" evidence="7">
    <location>
        <begin position="148"/>
        <end position="175"/>
    </location>
</feature>
<evidence type="ECO:0000256" key="4">
    <source>
        <dbReference type="ARBA" id="ARBA00022692"/>
    </source>
</evidence>
<name>A0A7W2DX34_9ACTN</name>
<dbReference type="EMBL" id="JACERG010000017">
    <property type="protein sequence ID" value="MBA5224583.1"/>
    <property type="molecule type" value="Genomic_DNA"/>
</dbReference>
<keyword evidence="5 7" id="KW-1133">Transmembrane helix</keyword>
<evidence type="ECO:0000313" key="9">
    <source>
        <dbReference type="Proteomes" id="UP000587608"/>
    </source>
</evidence>
<keyword evidence="6 7" id="KW-0472">Membrane</keyword>
<dbReference type="RefSeq" id="WP_191854078.1">
    <property type="nucleotide sequence ID" value="NZ_CP108343.1"/>
</dbReference>
<feature type="transmembrane region" description="Helical" evidence="7">
    <location>
        <begin position="204"/>
        <end position="230"/>
    </location>
</feature>
<feature type="transmembrane region" description="Helical" evidence="7">
    <location>
        <begin position="272"/>
        <end position="305"/>
    </location>
</feature>
<proteinExistence type="predicted"/>
<evidence type="ECO:0000256" key="7">
    <source>
        <dbReference type="SAM" id="Phobius"/>
    </source>
</evidence>
<dbReference type="SUPFAM" id="SSF103473">
    <property type="entry name" value="MFS general substrate transporter"/>
    <property type="match status" value="1"/>
</dbReference>
<organism evidence="8 9">
    <name type="scientific">Streptomyces griseoaurantiacus</name>
    <dbReference type="NCBI Taxonomy" id="68213"/>
    <lineage>
        <taxon>Bacteria</taxon>
        <taxon>Bacillati</taxon>
        <taxon>Actinomycetota</taxon>
        <taxon>Actinomycetes</taxon>
        <taxon>Kitasatosporales</taxon>
        <taxon>Streptomycetaceae</taxon>
        <taxon>Streptomyces</taxon>
        <taxon>Streptomyces aurantiacus group</taxon>
    </lineage>
</organism>
<keyword evidence="2" id="KW-0813">Transport</keyword>
<dbReference type="Proteomes" id="UP000587608">
    <property type="component" value="Unassembled WGS sequence"/>
</dbReference>
<gene>
    <name evidence="8" type="ORF">H1X69_24735</name>
</gene>
<comment type="caution">
    <text evidence="8">The sequence shown here is derived from an EMBL/GenBank/DDBJ whole genome shotgun (WGS) entry which is preliminary data.</text>
</comment>
<dbReference type="GO" id="GO:0005886">
    <property type="term" value="C:plasma membrane"/>
    <property type="evidence" value="ECO:0007669"/>
    <property type="project" value="UniProtKB-SubCell"/>
</dbReference>
<evidence type="ECO:0000313" key="8">
    <source>
        <dbReference type="EMBL" id="MBA5224583.1"/>
    </source>
</evidence>
<reference evidence="8 9" key="1">
    <citation type="submission" date="2020-07" db="EMBL/GenBank/DDBJ databases">
        <title>Differential regulation of undecylprodigiosin biosynthesis in the yeast-scavenging Streptomyces strain MBK6.</title>
        <authorList>
            <person name="Baral B."/>
            <person name="Siitonen V."/>
            <person name="Laughlin M."/>
            <person name="Yamada K."/>
            <person name="Ilomaeki M."/>
            <person name="Metsae-Ketelae M."/>
            <person name="Niemi J."/>
        </authorList>
    </citation>
    <scope>NUCLEOTIDE SEQUENCE [LARGE SCALE GENOMIC DNA]</scope>
    <source>
        <strain evidence="8 9">MBK6</strain>
    </source>
</reference>
<feature type="transmembrane region" description="Helical" evidence="7">
    <location>
        <begin position="242"/>
        <end position="260"/>
    </location>
</feature>
<keyword evidence="4 7" id="KW-0812">Transmembrane</keyword>
<feature type="transmembrane region" description="Helical" evidence="7">
    <location>
        <begin position="91"/>
        <end position="113"/>
    </location>
</feature>
<feature type="transmembrane region" description="Helical" evidence="7">
    <location>
        <begin position="7"/>
        <end position="25"/>
    </location>
</feature>
<dbReference type="GO" id="GO:0022857">
    <property type="term" value="F:transmembrane transporter activity"/>
    <property type="evidence" value="ECO:0007669"/>
    <property type="project" value="InterPro"/>
</dbReference>
<protein>
    <submittedName>
        <fullName evidence="8">MFS transporter</fullName>
    </submittedName>
</protein>
<evidence type="ECO:0000256" key="1">
    <source>
        <dbReference type="ARBA" id="ARBA00004429"/>
    </source>
</evidence>
<keyword evidence="3" id="KW-1003">Cell membrane</keyword>
<dbReference type="PANTHER" id="PTHR23513:SF9">
    <property type="entry name" value="ENTEROBACTIN EXPORTER ENTS"/>
    <property type="match status" value="1"/>
</dbReference>
<sequence>MYVVRAFDAVASAVTAYGVPLLVLLTTGSPALTGIAFAVEWAPRLVAFGVAGTLADHFGPSRCLRKANAVRAVFVGLVGVVLWAIDDGPVALAAVMMLGAVSGFLAEISFVAIETLGSNAARRSGDRAHQVQAALTGIDQGAALAGPLLGALALFAGPLLLLVGVAALSLAAAALTHTQPVPTPHVAGEASLLTGWRTLRGIPVLLWLVAGLAASNLATGVVQAGAPVMVIGHFRHSSAQVGLLWSGAAVASLAAVWGAQRAVSRWGIWRVGVVSAAVCTLASLSVAVASDFAAYAVAVAVLMAADGGQTVILRTLRARLIPPSGFASTLSVTIVLLLFPYPLAGLVVGGVPADHLGEVMAGCGVLQGVVLTCAFLRLRRALVAERVAPAAAAVPAN</sequence>
<dbReference type="AlphaFoldDB" id="A0A7W2DX34"/>
<dbReference type="Gene3D" id="1.20.1250.20">
    <property type="entry name" value="MFS general substrate transporter like domains"/>
    <property type="match status" value="1"/>
</dbReference>
<dbReference type="PANTHER" id="PTHR23513">
    <property type="entry name" value="INTEGRAL MEMBRANE EFFLUX PROTEIN-RELATED"/>
    <property type="match status" value="1"/>
</dbReference>
<feature type="transmembrane region" description="Helical" evidence="7">
    <location>
        <begin position="326"/>
        <end position="347"/>
    </location>
</feature>
<evidence type="ECO:0000256" key="6">
    <source>
        <dbReference type="ARBA" id="ARBA00023136"/>
    </source>
</evidence>
<comment type="subcellular location">
    <subcellularLocation>
        <location evidence="1">Cell inner membrane</location>
        <topology evidence="1">Multi-pass membrane protein</topology>
    </subcellularLocation>
</comment>